<keyword evidence="8" id="KW-1133">Transmembrane helix</keyword>
<keyword evidence="3" id="KW-0723">Serine/threonine-protein kinase</keyword>
<dbReference type="GO" id="GO:0005524">
    <property type="term" value="F:ATP binding"/>
    <property type="evidence" value="ECO:0007669"/>
    <property type="project" value="UniProtKB-KW"/>
</dbReference>
<evidence type="ECO:0000256" key="6">
    <source>
        <dbReference type="ARBA" id="ARBA00022741"/>
    </source>
</evidence>
<dbReference type="Gene3D" id="1.10.510.10">
    <property type="entry name" value="Transferase(Phosphotransferase) domain 1"/>
    <property type="match status" value="2"/>
</dbReference>
<keyword evidence="13" id="KW-0418">Kinase</keyword>
<keyword evidence="6" id="KW-0547">Nucleotide-binding</keyword>
<sequence>MVFEPYEEFDKEKGVGPTCSCQKLENVLAKKYSQLGISGEEVPKDQLGKFKKFTLTELQVATENFDEKLILGRGETSSTQLICMSITSGWVSIWITMLLMDQLPQLRGTYGHMPPEYPTTGKASVKTDVFGEDKLEYLADTDLRGKYIKDEMHQLVNVALWCIQLSPSDRYKMSDVVRDLERGDRLEEKFDQEKGVGPTFSCQKHENVLAKKYSQLGISEKEVPKDQLGKFKKFTLIELQVATENFDEKLILGRGEASTLIGDFGLGKHMDYNATHGSTAAVDGLWGDKLEELADTDFRGKYIKDEMHQLVKEALWCIQVSLSDRYKMSDVVRELKHGDGLEESWDTKMEKQETDRVEFEHSYISRSIIGSQMIVYELGLSLNPPQGVGPTCSRQKLENVLAKKYSQLGFSGEEVPEDQLGMFKKFTLMEIQVATQNFDEKLFLGRVKRILQYTNGAVAGLSIYGKWKCNDMLMRGLAYLHEHCNLKIIHRDVKAENILLNENFEALI</sequence>
<protein>
    <recommendedName>
        <fullName evidence="2">non-specific serine/threonine protein kinase</fullName>
        <ecNumber evidence="2">2.7.11.1</ecNumber>
    </recommendedName>
</protein>
<dbReference type="AlphaFoldDB" id="A0A2U1PCF0"/>
<evidence type="ECO:0000259" key="12">
    <source>
        <dbReference type="PROSITE" id="PS50011"/>
    </source>
</evidence>
<dbReference type="InterPro" id="IPR011009">
    <property type="entry name" value="Kinase-like_dom_sf"/>
</dbReference>
<dbReference type="InterPro" id="IPR047117">
    <property type="entry name" value="PERK1-13-like"/>
</dbReference>
<organism evidence="13 14">
    <name type="scientific">Artemisia annua</name>
    <name type="common">Sweet wormwood</name>
    <dbReference type="NCBI Taxonomy" id="35608"/>
    <lineage>
        <taxon>Eukaryota</taxon>
        <taxon>Viridiplantae</taxon>
        <taxon>Streptophyta</taxon>
        <taxon>Embryophyta</taxon>
        <taxon>Tracheophyta</taxon>
        <taxon>Spermatophyta</taxon>
        <taxon>Magnoliopsida</taxon>
        <taxon>eudicotyledons</taxon>
        <taxon>Gunneridae</taxon>
        <taxon>Pentapetalae</taxon>
        <taxon>asterids</taxon>
        <taxon>campanulids</taxon>
        <taxon>Asterales</taxon>
        <taxon>Asteraceae</taxon>
        <taxon>Asteroideae</taxon>
        <taxon>Anthemideae</taxon>
        <taxon>Artemisiinae</taxon>
        <taxon>Artemisia</taxon>
    </lineage>
</organism>
<evidence type="ECO:0000256" key="1">
    <source>
        <dbReference type="ARBA" id="ARBA00004162"/>
    </source>
</evidence>
<evidence type="ECO:0000313" key="13">
    <source>
        <dbReference type="EMBL" id="PWA83432.1"/>
    </source>
</evidence>
<evidence type="ECO:0000256" key="11">
    <source>
        <dbReference type="ARBA" id="ARBA00048679"/>
    </source>
</evidence>
<comment type="caution">
    <text evidence="13">The sequence shown here is derived from an EMBL/GenBank/DDBJ whole genome shotgun (WGS) entry which is preliminary data.</text>
</comment>
<accession>A0A2U1PCF0</accession>
<name>A0A2U1PCF0_ARTAN</name>
<evidence type="ECO:0000256" key="5">
    <source>
        <dbReference type="ARBA" id="ARBA00022692"/>
    </source>
</evidence>
<dbReference type="SUPFAM" id="SSF56112">
    <property type="entry name" value="Protein kinase-like (PK-like)"/>
    <property type="match status" value="2"/>
</dbReference>
<keyword evidence="14" id="KW-1185">Reference proteome</keyword>
<keyword evidence="9" id="KW-0472">Membrane</keyword>
<dbReference type="PROSITE" id="PS00108">
    <property type="entry name" value="PROTEIN_KINASE_ST"/>
    <property type="match status" value="1"/>
</dbReference>
<dbReference type="InterPro" id="IPR000719">
    <property type="entry name" value="Prot_kinase_dom"/>
</dbReference>
<dbReference type="EMBL" id="PKPP01001351">
    <property type="protein sequence ID" value="PWA83432.1"/>
    <property type="molecule type" value="Genomic_DNA"/>
</dbReference>
<dbReference type="InterPro" id="IPR008271">
    <property type="entry name" value="Ser/Thr_kinase_AS"/>
</dbReference>
<dbReference type="PANTHER" id="PTHR47982:SF35">
    <property type="entry name" value="PROLINE-RICH RECEPTOR-LIKE PROTEIN KINASE PERK1-RELATED"/>
    <property type="match status" value="1"/>
</dbReference>
<comment type="catalytic activity">
    <reaction evidence="11">
        <text>L-seryl-[protein] + ATP = O-phospho-L-seryl-[protein] + ADP + H(+)</text>
        <dbReference type="Rhea" id="RHEA:17989"/>
        <dbReference type="Rhea" id="RHEA-COMP:9863"/>
        <dbReference type="Rhea" id="RHEA-COMP:11604"/>
        <dbReference type="ChEBI" id="CHEBI:15378"/>
        <dbReference type="ChEBI" id="CHEBI:29999"/>
        <dbReference type="ChEBI" id="CHEBI:30616"/>
        <dbReference type="ChEBI" id="CHEBI:83421"/>
        <dbReference type="ChEBI" id="CHEBI:456216"/>
        <dbReference type="EC" id="2.7.11.1"/>
    </reaction>
</comment>
<evidence type="ECO:0000256" key="10">
    <source>
        <dbReference type="ARBA" id="ARBA00047899"/>
    </source>
</evidence>
<dbReference type="STRING" id="35608.A0A2U1PCF0"/>
<evidence type="ECO:0000256" key="9">
    <source>
        <dbReference type="ARBA" id="ARBA00023136"/>
    </source>
</evidence>
<evidence type="ECO:0000313" key="14">
    <source>
        <dbReference type="Proteomes" id="UP000245207"/>
    </source>
</evidence>
<comment type="catalytic activity">
    <reaction evidence="10">
        <text>L-threonyl-[protein] + ATP = O-phospho-L-threonyl-[protein] + ADP + H(+)</text>
        <dbReference type="Rhea" id="RHEA:46608"/>
        <dbReference type="Rhea" id="RHEA-COMP:11060"/>
        <dbReference type="Rhea" id="RHEA-COMP:11605"/>
        <dbReference type="ChEBI" id="CHEBI:15378"/>
        <dbReference type="ChEBI" id="CHEBI:30013"/>
        <dbReference type="ChEBI" id="CHEBI:30616"/>
        <dbReference type="ChEBI" id="CHEBI:61977"/>
        <dbReference type="ChEBI" id="CHEBI:456216"/>
        <dbReference type="EC" id="2.7.11.1"/>
    </reaction>
</comment>
<keyword evidence="5" id="KW-0812">Transmembrane</keyword>
<evidence type="ECO:0000256" key="2">
    <source>
        <dbReference type="ARBA" id="ARBA00012513"/>
    </source>
</evidence>
<evidence type="ECO:0000256" key="8">
    <source>
        <dbReference type="ARBA" id="ARBA00022989"/>
    </source>
</evidence>
<reference evidence="13 14" key="1">
    <citation type="journal article" date="2018" name="Mol. Plant">
        <title>The genome of Artemisia annua provides insight into the evolution of Asteraceae family and artemisinin biosynthesis.</title>
        <authorList>
            <person name="Shen Q."/>
            <person name="Zhang L."/>
            <person name="Liao Z."/>
            <person name="Wang S."/>
            <person name="Yan T."/>
            <person name="Shi P."/>
            <person name="Liu M."/>
            <person name="Fu X."/>
            <person name="Pan Q."/>
            <person name="Wang Y."/>
            <person name="Lv Z."/>
            <person name="Lu X."/>
            <person name="Zhang F."/>
            <person name="Jiang W."/>
            <person name="Ma Y."/>
            <person name="Chen M."/>
            <person name="Hao X."/>
            <person name="Li L."/>
            <person name="Tang Y."/>
            <person name="Lv G."/>
            <person name="Zhou Y."/>
            <person name="Sun X."/>
            <person name="Brodelius P.E."/>
            <person name="Rose J.K.C."/>
            <person name="Tang K."/>
        </authorList>
    </citation>
    <scope>NUCLEOTIDE SEQUENCE [LARGE SCALE GENOMIC DNA]</scope>
    <source>
        <strain evidence="14">cv. Huhao1</strain>
        <tissue evidence="13">Leaf</tissue>
    </source>
</reference>
<dbReference type="GO" id="GO:0005886">
    <property type="term" value="C:plasma membrane"/>
    <property type="evidence" value="ECO:0007669"/>
    <property type="project" value="UniProtKB-SubCell"/>
</dbReference>
<evidence type="ECO:0000256" key="4">
    <source>
        <dbReference type="ARBA" id="ARBA00022679"/>
    </source>
</evidence>
<dbReference type="EC" id="2.7.11.1" evidence="2"/>
<feature type="domain" description="Protein kinase" evidence="12">
    <location>
        <begin position="246"/>
        <end position="508"/>
    </location>
</feature>
<proteinExistence type="predicted"/>
<keyword evidence="7" id="KW-0067">ATP-binding</keyword>
<dbReference type="PROSITE" id="PS50011">
    <property type="entry name" value="PROTEIN_KINASE_DOM"/>
    <property type="match status" value="1"/>
</dbReference>
<keyword evidence="4" id="KW-0808">Transferase</keyword>
<dbReference type="OrthoDB" id="4062651at2759"/>
<dbReference type="PANTHER" id="PTHR47982">
    <property type="entry name" value="PROLINE-RICH RECEPTOR-LIKE PROTEIN KINASE PERK4"/>
    <property type="match status" value="1"/>
</dbReference>
<evidence type="ECO:0000256" key="3">
    <source>
        <dbReference type="ARBA" id="ARBA00022527"/>
    </source>
</evidence>
<comment type="subcellular location">
    <subcellularLocation>
        <location evidence="1">Cell membrane</location>
        <topology evidence="1">Single-pass membrane protein</topology>
    </subcellularLocation>
</comment>
<dbReference type="GO" id="GO:0004674">
    <property type="term" value="F:protein serine/threonine kinase activity"/>
    <property type="evidence" value="ECO:0007669"/>
    <property type="project" value="UniProtKB-KW"/>
</dbReference>
<gene>
    <name evidence="13" type="ORF">CTI12_AA168690</name>
</gene>
<evidence type="ECO:0000256" key="7">
    <source>
        <dbReference type="ARBA" id="ARBA00022840"/>
    </source>
</evidence>
<dbReference type="Proteomes" id="UP000245207">
    <property type="component" value="Unassembled WGS sequence"/>
</dbReference>
<keyword evidence="13" id="KW-0675">Receptor</keyword>